<proteinExistence type="predicted"/>
<evidence type="ECO:0000313" key="2">
    <source>
        <dbReference type="EMBL" id="BDT98160.1"/>
    </source>
</evidence>
<keyword evidence="3" id="KW-1185">Reference proteome</keyword>
<evidence type="ECO:0000313" key="3">
    <source>
        <dbReference type="Proteomes" id="UP001317870"/>
    </source>
</evidence>
<dbReference type="InterPro" id="IPR004360">
    <property type="entry name" value="Glyas_Fos-R_dOase_dom"/>
</dbReference>
<dbReference type="PANTHER" id="PTHR36503:SF3">
    <property type="entry name" value="BLR0126 PROTEIN"/>
    <property type="match status" value="1"/>
</dbReference>
<dbReference type="EMBL" id="AP026978">
    <property type="protein sequence ID" value="BDT98160.1"/>
    <property type="molecule type" value="Genomic_DNA"/>
</dbReference>
<feature type="domain" description="VOC" evidence="1">
    <location>
        <begin position="21"/>
        <end position="145"/>
    </location>
</feature>
<evidence type="ECO:0000259" key="1">
    <source>
        <dbReference type="PROSITE" id="PS51819"/>
    </source>
</evidence>
<gene>
    <name evidence="2" type="ORF">IFM12276_11890</name>
</gene>
<dbReference type="Proteomes" id="UP001317870">
    <property type="component" value="Chromosome"/>
</dbReference>
<name>A0ABN6TZG6_9NOCA</name>
<dbReference type="InterPro" id="IPR037523">
    <property type="entry name" value="VOC_core"/>
</dbReference>
<dbReference type="PROSITE" id="PS51819">
    <property type="entry name" value="VOC"/>
    <property type="match status" value="1"/>
</dbReference>
<dbReference type="Pfam" id="PF00903">
    <property type="entry name" value="Glyoxalase"/>
    <property type="match status" value="1"/>
</dbReference>
<reference evidence="2 3" key="1">
    <citation type="submission" date="2022-11" db="EMBL/GenBank/DDBJ databases">
        <title>Genome Sequencing of Nocardia sp. ON39_IFM12276 and assembly.</title>
        <authorList>
            <person name="Shimojima M."/>
            <person name="Toyokawa M."/>
            <person name="Uesaka K."/>
        </authorList>
    </citation>
    <scope>NUCLEOTIDE SEQUENCE [LARGE SCALE GENOMIC DNA]</scope>
    <source>
        <strain evidence="2 3">IFM 12276</strain>
    </source>
</reference>
<dbReference type="SUPFAM" id="SSF54593">
    <property type="entry name" value="Glyoxalase/Bleomycin resistance protein/Dihydroxybiphenyl dioxygenase"/>
    <property type="match status" value="1"/>
</dbReference>
<protein>
    <submittedName>
        <fullName evidence="2">Glyoxalase</fullName>
    </submittedName>
</protein>
<organism evidence="2 3">
    <name type="scientific">Nocardia sputorum</name>
    <dbReference type="NCBI Taxonomy" id="2984338"/>
    <lineage>
        <taxon>Bacteria</taxon>
        <taxon>Bacillati</taxon>
        <taxon>Actinomycetota</taxon>
        <taxon>Actinomycetes</taxon>
        <taxon>Mycobacteriales</taxon>
        <taxon>Nocardiaceae</taxon>
        <taxon>Nocardia</taxon>
    </lineage>
</organism>
<sequence length="151" mass="16172">MSDSFKTVHHAPAYAAGMTPQFDVVGIVVSDMAAAVAFYRRLGLNFPEGAEQEGHAEAALPNGMRLTLDTEAVIRSFHADWTPPTGGGRIGLAFRCADPAEVDTVYAELVDAGYHGELKPWDAFWGQRYAAVQDPDGNGVDLYAALPSTSE</sequence>
<accession>A0ABN6TZG6</accession>
<dbReference type="PANTHER" id="PTHR36503">
    <property type="entry name" value="BLR2520 PROTEIN"/>
    <property type="match status" value="1"/>
</dbReference>
<dbReference type="InterPro" id="IPR029068">
    <property type="entry name" value="Glyas_Bleomycin-R_OHBP_Dase"/>
</dbReference>
<dbReference type="Gene3D" id="3.10.180.10">
    <property type="entry name" value="2,3-Dihydroxybiphenyl 1,2-Dioxygenase, domain 1"/>
    <property type="match status" value="1"/>
</dbReference>